<accession>A0A023BAX9</accession>
<dbReference type="InterPro" id="IPR011992">
    <property type="entry name" value="EF-hand-dom_pair"/>
</dbReference>
<dbReference type="GeneID" id="22911423"/>
<comment type="caution">
    <text evidence="1">The sequence shown here is derived from an EMBL/GenBank/DDBJ whole genome shotgun (WGS) entry which is preliminary data.</text>
</comment>
<dbReference type="VEuPathDB" id="CryptoDB:GNI_036200"/>
<keyword evidence="2" id="KW-1185">Reference proteome</keyword>
<dbReference type="OrthoDB" id="429467at2759"/>
<protein>
    <recommendedName>
        <fullName evidence="3">EF-hand domain-containing protein</fullName>
    </recommendedName>
</protein>
<dbReference type="EMBL" id="AFNH02000277">
    <property type="protein sequence ID" value="EZG78454.1"/>
    <property type="molecule type" value="Genomic_DNA"/>
</dbReference>
<evidence type="ECO:0000313" key="1">
    <source>
        <dbReference type="EMBL" id="EZG78454.1"/>
    </source>
</evidence>
<evidence type="ECO:0000313" key="2">
    <source>
        <dbReference type="Proteomes" id="UP000019763"/>
    </source>
</evidence>
<name>A0A023BAX9_GRENI</name>
<dbReference type="AlphaFoldDB" id="A0A023BAX9"/>
<sequence>MCSRQFKILADPKSALLDKYNTKFLFRSMGQVPSEKDLNSWVDEFFMAVTGKAIEGLTFDQFIDFYCRYCQGLPSLGSVITLFGSFDPKRTGFLSKVVLKRVLQMGETPLSDDELAQFFKICDIAIPSNNDEHPDAVDYVLLAKSILDPQTFFENPAK</sequence>
<dbReference type="RefSeq" id="XP_011129302.1">
    <property type="nucleotide sequence ID" value="XM_011131000.1"/>
</dbReference>
<dbReference type="Proteomes" id="UP000019763">
    <property type="component" value="Unassembled WGS sequence"/>
</dbReference>
<dbReference type="SUPFAM" id="SSF47473">
    <property type="entry name" value="EF-hand"/>
    <property type="match status" value="1"/>
</dbReference>
<dbReference type="Gene3D" id="1.10.238.10">
    <property type="entry name" value="EF-hand"/>
    <property type="match status" value="1"/>
</dbReference>
<proteinExistence type="predicted"/>
<gene>
    <name evidence="1" type="ORF">GNI_036200</name>
</gene>
<reference evidence="1" key="1">
    <citation type="submission" date="2013-12" db="EMBL/GenBank/DDBJ databases">
        <authorList>
            <person name="Omoto C.K."/>
            <person name="Sibley D."/>
            <person name="Venepally P."/>
            <person name="Hadjithomas M."/>
            <person name="Karamycheva S."/>
            <person name="Brunk B."/>
            <person name="Roos D."/>
            <person name="Caler E."/>
            <person name="Lorenzi H."/>
        </authorList>
    </citation>
    <scope>NUCLEOTIDE SEQUENCE</scope>
</reference>
<evidence type="ECO:0008006" key="3">
    <source>
        <dbReference type="Google" id="ProtNLM"/>
    </source>
</evidence>
<organism evidence="1 2">
    <name type="scientific">Gregarina niphandrodes</name>
    <name type="common">Septate eugregarine</name>
    <dbReference type="NCBI Taxonomy" id="110365"/>
    <lineage>
        <taxon>Eukaryota</taxon>
        <taxon>Sar</taxon>
        <taxon>Alveolata</taxon>
        <taxon>Apicomplexa</taxon>
        <taxon>Conoidasida</taxon>
        <taxon>Gregarinasina</taxon>
        <taxon>Eugregarinorida</taxon>
        <taxon>Gregarinidae</taxon>
        <taxon>Gregarina</taxon>
    </lineage>
</organism>